<keyword evidence="1" id="KW-1185">Reference proteome</keyword>
<organism evidence="1 2">
    <name type="scientific">Steinernema glaseri</name>
    <dbReference type="NCBI Taxonomy" id="37863"/>
    <lineage>
        <taxon>Eukaryota</taxon>
        <taxon>Metazoa</taxon>
        <taxon>Ecdysozoa</taxon>
        <taxon>Nematoda</taxon>
        <taxon>Chromadorea</taxon>
        <taxon>Rhabditida</taxon>
        <taxon>Tylenchina</taxon>
        <taxon>Panagrolaimomorpha</taxon>
        <taxon>Strongyloidoidea</taxon>
        <taxon>Steinernematidae</taxon>
        <taxon>Steinernema</taxon>
    </lineage>
</organism>
<dbReference type="AlphaFoldDB" id="A0A1I8AQP2"/>
<sequence>MQRGNRSPSSLAGLLGETPEPSALFITVINATSSPSFRTSTISRPGPRPCKKSKRSLDVHIKLFGVNEP</sequence>
<reference evidence="2" key="1">
    <citation type="submission" date="2016-11" db="UniProtKB">
        <authorList>
            <consortium name="WormBaseParasite"/>
        </authorList>
    </citation>
    <scope>IDENTIFICATION</scope>
</reference>
<proteinExistence type="predicted"/>
<accession>A0A1I8AQP2</accession>
<protein>
    <submittedName>
        <fullName evidence="2">Uncharacterized protein</fullName>
    </submittedName>
</protein>
<dbReference type="Proteomes" id="UP000095287">
    <property type="component" value="Unplaced"/>
</dbReference>
<evidence type="ECO:0000313" key="1">
    <source>
        <dbReference type="Proteomes" id="UP000095287"/>
    </source>
</evidence>
<name>A0A1I8AQP2_9BILA</name>
<evidence type="ECO:0000313" key="2">
    <source>
        <dbReference type="WBParaSite" id="L893_g8468.t1"/>
    </source>
</evidence>
<dbReference type="WBParaSite" id="L893_g8468.t1">
    <property type="protein sequence ID" value="L893_g8468.t1"/>
    <property type="gene ID" value="L893_g8468"/>
</dbReference>